<dbReference type="InterPro" id="IPR005798">
    <property type="entry name" value="Cyt_b/b6_C"/>
</dbReference>
<dbReference type="InterPro" id="IPR036150">
    <property type="entry name" value="Cyt_b/b6_C_sf"/>
</dbReference>
<protein>
    <recommendedName>
        <fullName evidence="11">Cytochrome b/b6 C-terminal region profile domain-containing protein</fullName>
    </recommendedName>
</protein>
<evidence type="ECO:0000256" key="8">
    <source>
        <dbReference type="ARBA" id="ARBA00025834"/>
    </source>
</evidence>
<keyword evidence="4 9" id="KW-0812">Transmembrane</keyword>
<evidence type="ECO:0000256" key="1">
    <source>
        <dbReference type="ARBA" id="ARBA00004141"/>
    </source>
</evidence>
<dbReference type="EMBL" id="CM017694">
    <property type="protein sequence ID" value="TYH10105.1"/>
    <property type="molecule type" value="Genomic_DNA"/>
</dbReference>
<dbReference type="PANTHER" id="PTHR19271">
    <property type="entry name" value="CYTOCHROME B"/>
    <property type="match status" value="1"/>
</dbReference>
<evidence type="ECO:0000256" key="6">
    <source>
        <dbReference type="ARBA" id="ARBA00022989"/>
    </source>
</evidence>
<dbReference type="PANTHER" id="PTHR19271:SF40">
    <property type="entry name" value="CYTOCHROME B"/>
    <property type="match status" value="1"/>
</dbReference>
<dbReference type="FunFam" id="1.10.287.980:FF:000001">
    <property type="entry name" value="Cytochrome b6-f complex subunit 4"/>
    <property type="match status" value="1"/>
</dbReference>
<name>A0A5D2FVN5_GOSDA</name>
<evidence type="ECO:0000313" key="12">
    <source>
        <dbReference type="EMBL" id="TYH10105.1"/>
    </source>
</evidence>
<dbReference type="GO" id="GO:0009055">
    <property type="term" value="F:electron transfer activity"/>
    <property type="evidence" value="ECO:0007669"/>
    <property type="project" value="InterPro"/>
</dbReference>
<evidence type="ECO:0000259" key="11">
    <source>
        <dbReference type="PROSITE" id="PS51003"/>
    </source>
</evidence>
<gene>
    <name evidence="12" type="ORF">ES288_A07G152100v1</name>
</gene>
<dbReference type="GO" id="GO:0009767">
    <property type="term" value="P:photosynthetic electron transport chain"/>
    <property type="evidence" value="ECO:0007669"/>
    <property type="project" value="InterPro"/>
</dbReference>
<proteinExistence type="predicted"/>
<dbReference type="GO" id="GO:0016491">
    <property type="term" value="F:oxidoreductase activity"/>
    <property type="evidence" value="ECO:0007669"/>
    <property type="project" value="UniProtKB-UniRule"/>
</dbReference>
<keyword evidence="7 9" id="KW-0472">Membrane</keyword>
<evidence type="ECO:0000313" key="13">
    <source>
        <dbReference type="Proteomes" id="UP000323506"/>
    </source>
</evidence>
<dbReference type="CDD" id="cd00290">
    <property type="entry name" value="cytochrome_b_C"/>
    <property type="match status" value="1"/>
</dbReference>
<dbReference type="InterPro" id="IPR048260">
    <property type="entry name" value="Cytochrome_b_C_euk/bac"/>
</dbReference>
<dbReference type="Proteomes" id="UP000323506">
    <property type="component" value="Chromosome A07"/>
</dbReference>
<evidence type="ECO:0000256" key="4">
    <source>
        <dbReference type="ARBA" id="ARBA00022692"/>
    </source>
</evidence>
<dbReference type="SUPFAM" id="SSF81648">
    <property type="entry name" value="a domain/subunit of cytochrome bc1 complex (Ubiquinol-cytochrome c reductase)"/>
    <property type="match status" value="1"/>
</dbReference>
<accession>A0A5D2FVN5</accession>
<evidence type="ECO:0000256" key="3">
    <source>
        <dbReference type="ARBA" id="ARBA00022531"/>
    </source>
</evidence>
<reference evidence="12 13" key="1">
    <citation type="submission" date="2019-06" db="EMBL/GenBank/DDBJ databases">
        <title>WGS assembly of Gossypium darwinii.</title>
        <authorList>
            <person name="Chen Z.J."/>
            <person name="Sreedasyam A."/>
            <person name="Ando A."/>
            <person name="Song Q."/>
            <person name="De L."/>
            <person name="Hulse-Kemp A."/>
            <person name="Ding M."/>
            <person name="Ye W."/>
            <person name="Kirkbride R."/>
            <person name="Jenkins J."/>
            <person name="Plott C."/>
            <person name="Lovell J."/>
            <person name="Lin Y.-M."/>
            <person name="Vaughn R."/>
            <person name="Liu B."/>
            <person name="Li W."/>
            <person name="Simpson S."/>
            <person name="Scheffler B."/>
            <person name="Saski C."/>
            <person name="Grover C."/>
            <person name="Hu G."/>
            <person name="Conover J."/>
            <person name="Carlson J."/>
            <person name="Shu S."/>
            <person name="Boston L."/>
            <person name="Williams M."/>
            <person name="Peterson D."/>
            <person name="Mcgee K."/>
            <person name="Jones D."/>
            <person name="Wendel J."/>
            <person name="Stelly D."/>
            <person name="Grimwood J."/>
            <person name="Schmutz J."/>
        </authorList>
    </citation>
    <scope>NUCLEOTIDE SEQUENCE [LARGE SCALE GENOMIC DNA]</scope>
    <source>
        <strain evidence="12">1808015.09</strain>
    </source>
</reference>
<dbReference type="NCBIfam" id="TIGR01156">
    <property type="entry name" value="cytb6_f_IV"/>
    <property type="match status" value="1"/>
</dbReference>
<feature type="chain" id="PRO_5023003486" description="Cytochrome b/b6 C-terminal region profile domain-containing protein" evidence="10">
    <location>
        <begin position="16"/>
        <end position="128"/>
    </location>
</feature>
<comment type="subcellular location">
    <subcellularLocation>
        <location evidence="1">Membrane</location>
        <topology evidence="1">Multi-pass membrane protein</topology>
    </subcellularLocation>
</comment>
<keyword evidence="13" id="KW-1185">Reference proteome</keyword>
<feature type="transmembrane region" description="Helical" evidence="9">
    <location>
        <begin position="55"/>
        <end position="74"/>
    </location>
</feature>
<dbReference type="InterPro" id="IPR005870">
    <property type="entry name" value="Cyt_b6/f_cplx_suIV"/>
</dbReference>
<keyword evidence="5" id="KW-0249">Electron transport</keyword>
<keyword evidence="6 9" id="KW-1133">Transmembrane helix</keyword>
<dbReference type="Pfam" id="PF00032">
    <property type="entry name" value="Cytochrom_B_C"/>
    <property type="match status" value="1"/>
</dbReference>
<dbReference type="GO" id="GO:0042651">
    <property type="term" value="C:thylakoid membrane"/>
    <property type="evidence" value="ECO:0007669"/>
    <property type="project" value="InterPro"/>
</dbReference>
<feature type="signal peptide" evidence="10">
    <location>
        <begin position="1"/>
        <end position="15"/>
    </location>
</feature>
<feature type="transmembrane region" description="Helical" evidence="9">
    <location>
        <begin position="94"/>
        <end position="114"/>
    </location>
</feature>
<sequence length="128" mass="14153">MKFLFLLQLIKKGLAVLEPSMIGEPADLFATPLEILPELYFFPVFQILRTVPNKLLGVLLMVSVPAGLLTVPFLENVNKFQNPFRRPVATTVFLIGTAVALWLGIGATLPTLLIRLSDPLRTIRPTQG</sequence>
<evidence type="ECO:0000256" key="5">
    <source>
        <dbReference type="ARBA" id="ARBA00022982"/>
    </source>
</evidence>
<feature type="domain" description="Cytochrome b/b6 C-terminal region profile" evidence="11">
    <location>
        <begin position="1"/>
        <end position="128"/>
    </location>
</feature>
<dbReference type="Gene3D" id="1.10.287.980">
    <property type="entry name" value="plastocyanin oxidoreductase"/>
    <property type="match status" value="1"/>
</dbReference>
<evidence type="ECO:0000256" key="2">
    <source>
        <dbReference type="ARBA" id="ARBA00022448"/>
    </source>
</evidence>
<dbReference type="PROSITE" id="PS51003">
    <property type="entry name" value="CYTB_CTER"/>
    <property type="match status" value="1"/>
</dbReference>
<keyword evidence="10" id="KW-0732">Signal</keyword>
<comment type="subunit">
    <text evidence="8">The 4 large subunits of the cytochrome b6-f complex are cytochrome b6, subunit IV (17 kDa polypeptide, PetD), cytochrome f and the Rieske protein, while the 4 small subunits are PetG, PetL, PetM and PetN. The complex functions as a dimer.</text>
</comment>
<evidence type="ECO:0000256" key="10">
    <source>
        <dbReference type="SAM" id="SignalP"/>
    </source>
</evidence>
<keyword evidence="3" id="KW-0602">Photosynthesis</keyword>
<evidence type="ECO:0000256" key="9">
    <source>
        <dbReference type="SAM" id="Phobius"/>
    </source>
</evidence>
<dbReference type="AlphaFoldDB" id="A0A5D2FVN5"/>
<evidence type="ECO:0000256" key="7">
    <source>
        <dbReference type="ARBA" id="ARBA00023136"/>
    </source>
</evidence>
<keyword evidence="2" id="KW-0813">Transport</keyword>
<organism evidence="12 13">
    <name type="scientific">Gossypium darwinii</name>
    <name type="common">Darwin's cotton</name>
    <name type="synonym">Gossypium barbadense var. darwinii</name>
    <dbReference type="NCBI Taxonomy" id="34276"/>
    <lineage>
        <taxon>Eukaryota</taxon>
        <taxon>Viridiplantae</taxon>
        <taxon>Streptophyta</taxon>
        <taxon>Embryophyta</taxon>
        <taxon>Tracheophyta</taxon>
        <taxon>Spermatophyta</taxon>
        <taxon>Magnoliopsida</taxon>
        <taxon>eudicotyledons</taxon>
        <taxon>Gunneridae</taxon>
        <taxon>Pentapetalae</taxon>
        <taxon>rosids</taxon>
        <taxon>malvids</taxon>
        <taxon>Malvales</taxon>
        <taxon>Malvaceae</taxon>
        <taxon>Malvoideae</taxon>
        <taxon>Gossypium</taxon>
    </lineage>
</organism>